<dbReference type="STRING" id="1385519.N801_14285"/>
<gene>
    <name evidence="2" type="ORF">N801_14285</name>
</gene>
<feature type="domain" description="Aminoglycoside phosphotransferase" evidence="1">
    <location>
        <begin position="65"/>
        <end position="246"/>
    </location>
</feature>
<dbReference type="AlphaFoldDB" id="A0A0A0JTW1"/>
<dbReference type="RefSeq" id="WP_035939562.1">
    <property type="nucleotide sequence ID" value="NZ_AVPL01000052.1"/>
</dbReference>
<reference evidence="2 3" key="1">
    <citation type="submission" date="2013-08" db="EMBL/GenBank/DDBJ databases">
        <title>The genome sequence of Knoellia aerolata.</title>
        <authorList>
            <person name="Zhu W."/>
            <person name="Wang G."/>
        </authorList>
    </citation>
    <scope>NUCLEOTIDE SEQUENCE [LARGE SCALE GENOMIC DNA]</scope>
    <source>
        <strain evidence="2 3">DSM 18566</strain>
    </source>
</reference>
<evidence type="ECO:0000313" key="2">
    <source>
        <dbReference type="EMBL" id="KGN40139.1"/>
    </source>
</evidence>
<name>A0A0A0JTW1_9MICO</name>
<dbReference type="SUPFAM" id="SSF56112">
    <property type="entry name" value="Protein kinase-like (PK-like)"/>
    <property type="match status" value="1"/>
</dbReference>
<evidence type="ECO:0000259" key="1">
    <source>
        <dbReference type="Pfam" id="PF01636"/>
    </source>
</evidence>
<proteinExistence type="predicted"/>
<comment type="caution">
    <text evidence="2">The sequence shown here is derived from an EMBL/GenBank/DDBJ whole genome shotgun (WGS) entry which is preliminary data.</text>
</comment>
<dbReference type="Proteomes" id="UP000030013">
    <property type="component" value="Unassembled WGS sequence"/>
</dbReference>
<organism evidence="2 3">
    <name type="scientific">Knoellia aerolata DSM 18566</name>
    <dbReference type="NCBI Taxonomy" id="1385519"/>
    <lineage>
        <taxon>Bacteria</taxon>
        <taxon>Bacillati</taxon>
        <taxon>Actinomycetota</taxon>
        <taxon>Actinomycetes</taxon>
        <taxon>Micrococcales</taxon>
        <taxon>Intrasporangiaceae</taxon>
        <taxon>Knoellia</taxon>
    </lineage>
</organism>
<dbReference type="Gene3D" id="3.90.1200.10">
    <property type="match status" value="1"/>
</dbReference>
<keyword evidence="3" id="KW-1185">Reference proteome</keyword>
<dbReference type="EMBL" id="AVPL01000052">
    <property type="protein sequence ID" value="KGN40139.1"/>
    <property type="molecule type" value="Genomic_DNA"/>
</dbReference>
<sequence>MLTSPGLLAAAVRHGIVPAADVRAGRVRVRPVSRSNPVHVVENAGTPVGYVKQAGTAARLDGDDTVAVEAALLDAIASLRLAPTPIRQGGSGSVWMTALPGEELGAAMDDAIRRPAAVDLGRALARLHRHPAAPELPEAPRPWPLLDRLPPSMEGGTERADTRPVLDALTHPAVERALTAARAQWRPTHLVHGDVAAGNVIVQTSPSGDVRVGLVDFELGGRGCPEHDLASAAAMLTDLSRPGLDLAALCLDAYWSACGPASLTAPWRCVRALLTAWQMALTHGEDGAADVARLLAHAVHAAEEVPA</sequence>
<dbReference type="Pfam" id="PF01636">
    <property type="entry name" value="APH"/>
    <property type="match status" value="1"/>
</dbReference>
<accession>A0A0A0JTW1</accession>
<dbReference type="InterPro" id="IPR011009">
    <property type="entry name" value="Kinase-like_dom_sf"/>
</dbReference>
<dbReference type="eggNOG" id="ENOG5032ZMQ">
    <property type="taxonomic scope" value="Bacteria"/>
</dbReference>
<protein>
    <recommendedName>
        <fullName evidence="1">Aminoglycoside phosphotransferase domain-containing protein</fullName>
    </recommendedName>
</protein>
<evidence type="ECO:0000313" key="3">
    <source>
        <dbReference type="Proteomes" id="UP000030013"/>
    </source>
</evidence>
<dbReference type="InterPro" id="IPR002575">
    <property type="entry name" value="Aminoglycoside_PTrfase"/>
</dbReference>